<feature type="region of interest" description="Disordered" evidence="1">
    <location>
        <begin position="285"/>
        <end position="329"/>
    </location>
</feature>
<proteinExistence type="predicted"/>
<feature type="compositionally biased region" description="Basic and acidic residues" evidence="1">
    <location>
        <begin position="709"/>
        <end position="722"/>
    </location>
</feature>
<sequence>MLSTANSPADTPCSARAPPPPIAADERASHQLPFQEPDPAVGILAHTQQQTPNFSIRDYVFASRIEGAETTPNWPFPRKLLRLCLKHGVRDPLPPFEPPGLVRSRCRGREEVDSEGGRAVVAQVSDHDKVIGDAEPPSTTTSRDQIAAVEFARYRPPEVSGKKCRLVLKTSAISTQSKRPEDIASTSSTVSDPMASKVCPVCKFFVSSSNTTMNVHMDQCLRRLESDGTKLDDTTKPSTDLKSKPRKKRLMVDIYATAPYCTLEELDRRNGTTWARDLAVVAAVPAGGMPPSTETKRPMSSSQSDTRHDGDEPVNAEPPTETKRPRLLPMDVRRDGDESVYVDSNGVKLRILSKLSEKSPMIPGEESKLSKPATEPEFDEGKGVLVTKKKQFGPKSLKHMKAKQLSKKLSSFEMSRKEIQAPPAKEDHHVETRRESEEANLPLAAGNMQSSGRAALGKWVCSKRSDLPKKMKKAILKCSENPKLTTKSPSLQSHGVNSSWSTEDLRRPSPKTKRVDSLPTNANWTSGSSSSLANRPRLKVLSRSSGTSHESDNPCNATARSSGGGQDTSMKAKKIVSLKKNILARMPSSPLEAVNDDDEDDTVQRIPKTFRKRRSERGGKLASDATGTSKKVRTHRSSFFSSTLSSRIGESMEWMLPSGRNLPESEEEEEEEVVMPMEEPGHSTPEQKPLEAECPDIVFSFSSNAQSFTHEEQASPRLNDKKEMRSFDVQMADEVAFRGEGKLRPVVRTRAETASADHESSDCLTSHGGVGLDAPLENSSLTSSQAKSDQCRTPAPLDSEPPFSPGSTASIISTPPQEAYRPEGSEAEPTARPEHTGEARGRATETRNEKIEMISQAKEQPEQVSDGQGCCCSRREGTVPSRGMQISALRIAPPRLSSSFVSYPGLRSGSPTDLTKSSPESGAGKLLPAAYGGLGSNSASSPSQTPPTPNSVLRLMGKDLMVLKEDQSTRPSNPQPAPSENSSHRLGVGPAPTVPEHEGYWYNYSPQLRDGPCVFGQVFPVAIHQFPLHPSSMKRRNMKEEVIVIDDSPDSGPEMADALPTIAVSNPIAQQRQFACFPSRAQYVTRDVSGGFRPVFPGTDTRELANAVRSAEGLRPLLPNPFYFRSASTGQHHGQPVYYP</sequence>
<accession>A0AAX6FP91</accession>
<comment type="caution">
    <text evidence="2">The sequence shown here is derived from an EMBL/GenBank/DDBJ whole genome shotgun (WGS) entry which is preliminary data.</text>
</comment>
<evidence type="ECO:0000313" key="2">
    <source>
        <dbReference type="EMBL" id="KAJ6818159.1"/>
    </source>
</evidence>
<gene>
    <name evidence="2" type="ORF">M6B38_407450</name>
</gene>
<feature type="region of interest" description="Disordered" evidence="1">
    <location>
        <begin position="655"/>
        <end position="689"/>
    </location>
</feature>
<dbReference type="AlphaFoldDB" id="A0AAX6FP91"/>
<name>A0AAX6FP91_IRIPA</name>
<feature type="compositionally biased region" description="Polar residues" evidence="1">
    <location>
        <begin position="518"/>
        <end position="533"/>
    </location>
</feature>
<dbReference type="PANTHER" id="PTHR35767:SF1">
    <property type="entry name" value="HAPLESS PROTEIN"/>
    <property type="match status" value="1"/>
</dbReference>
<dbReference type="Proteomes" id="UP001140949">
    <property type="component" value="Unassembled WGS sequence"/>
</dbReference>
<feature type="compositionally biased region" description="Acidic residues" evidence="1">
    <location>
        <begin position="664"/>
        <end position="673"/>
    </location>
</feature>
<feature type="compositionally biased region" description="Basic and acidic residues" evidence="1">
    <location>
        <begin position="820"/>
        <end position="852"/>
    </location>
</feature>
<reference evidence="2" key="2">
    <citation type="submission" date="2023-04" db="EMBL/GenBank/DDBJ databases">
        <authorList>
            <person name="Bruccoleri R.E."/>
            <person name="Oakeley E.J."/>
            <person name="Faust A.-M."/>
            <person name="Dessus-Babus S."/>
            <person name="Altorfer M."/>
            <person name="Burckhardt D."/>
            <person name="Oertli M."/>
            <person name="Naumann U."/>
            <person name="Petersen F."/>
            <person name="Wong J."/>
        </authorList>
    </citation>
    <scope>NUCLEOTIDE SEQUENCE</scope>
    <source>
        <strain evidence="2">GSM-AAB239-AS_SAM_17_03QT</strain>
        <tissue evidence="2">Leaf</tissue>
    </source>
</reference>
<feature type="compositionally biased region" description="Polar residues" evidence="1">
    <location>
        <begin position="805"/>
        <end position="816"/>
    </location>
</feature>
<feature type="region of interest" description="Disordered" evidence="1">
    <location>
        <begin position="1"/>
        <end position="36"/>
    </location>
</feature>
<feature type="region of interest" description="Disordered" evidence="1">
    <location>
        <begin position="902"/>
        <end position="952"/>
    </location>
</feature>
<feature type="region of interest" description="Disordered" evidence="1">
    <location>
        <begin position="966"/>
        <end position="992"/>
    </location>
</feature>
<feature type="compositionally biased region" description="Polar residues" evidence="1">
    <location>
        <begin position="777"/>
        <end position="788"/>
    </location>
</feature>
<feature type="region of interest" description="Disordered" evidence="1">
    <location>
        <begin position="738"/>
        <end position="879"/>
    </location>
</feature>
<feature type="compositionally biased region" description="Basic and acidic residues" evidence="1">
    <location>
        <begin position="414"/>
        <end position="437"/>
    </location>
</feature>
<keyword evidence="3" id="KW-1185">Reference proteome</keyword>
<dbReference type="PANTHER" id="PTHR35767">
    <property type="entry name" value="HAPLESS PROTEIN"/>
    <property type="match status" value="1"/>
</dbReference>
<evidence type="ECO:0000256" key="1">
    <source>
        <dbReference type="SAM" id="MobiDB-lite"/>
    </source>
</evidence>
<feature type="region of interest" description="Disordered" evidence="1">
    <location>
        <begin position="703"/>
        <end position="722"/>
    </location>
</feature>
<feature type="region of interest" description="Disordered" evidence="1">
    <location>
        <begin position="472"/>
        <end position="573"/>
    </location>
</feature>
<organism evidence="2 3">
    <name type="scientific">Iris pallida</name>
    <name type="common">Sweet iris</name>
    <dbReference type="NCBI Taxonomy" id="29817"/>
    <lineage>
        <taxon>Eukaryota</taxon>
        <taxon>Viridiplantae</taxon>
        <taxon>Streptophyta</taxon>
        <taxon>Embryophyta</taxon>
        <taxon>Tracheophyta</taxon>
        <taxon>Spermatophyta</taxon>
        <taxon>Magnoliopsida</taxon>
        <taxon>Liliopsida</taxon>
        <taxon>Asparagales</taxon>
        <taxon>Iridaceae</taxon>
        <taxon>Iridoideae</taxon>
        <taxon>Irideae</taxon>
        <taxon>Iris</taxon>
    </lineage>
</organism>
<feature type="region of interest" description="Disordered" evidence="1">
    <location>
        <begin position="395"/>
        <end position="455"/>
    </location>
</feature>
<evidence type="ECO:0000313" key="3">
    <source>
        <dbReference type="Proteomes" id="UP001140949"/>
    </source>
</evidence>
<feature type="compositionally biased region" description="Polar residues" evidence="1">
    <location>
        <begin position="909"/>
        <end position="920"/>
    </location>
</feature>
<reference evidence="2" key="1">
    <citation type="journal article" date="2023" name="GigaByte">
        <title>Genome assembly of the bearded iris, Iris pallida Lam.</title>
        <authorList>
            <person name="Bruccoleri R.E."/>
            <person name="Oakeley E.J."/>
            <person name="Faust A.M.E."/>
            <person name="Altorfer M."/>
            <person name="Dessus-Babus S."/>
            <person name="Burckhardt D."/>
            <person name="Oertli M."/>
            <person name="Naumann U."/>
            <person name="Petersen F."/>
            <person name="Wong J."/>
        </authorList>
    </citation>
    <scope>NUCLEOTIDE SEQUENCE</scope>
    <source>
        <strain evidence="2">GSM-AAB239-AS_SAM_17_03QT</strain>
    </source>
</reference>
<protein>
    <submittedName>
        <fullName evidence="2">Uncharacterized protein</fullName>
    </submittedName>
</protein>
<feature type="compositionally biased region" description="Polar residues" evidence="1">
    <location>
        <begin position="542"/>
        <end position="561"/>
    </location>
</feature>
<feature type="compositionally biased region" description="Polar residues" evidence="1">
    <location>
        <begin position="482"/>
        <end position="502"/>
    </location>
</feature>
<feature type="region of interest" description="Disordered" evidence="1">
    <location>
        <begin position="585"/>
        <end position="641"/>
    </location>
</feature>
<feature type="compositionally biased region" description="Basic and acidic residues" evidence="1">
    <location>
        <begin position="738"/>
        <end position="761"/>
    </location>
</feature>
<feature type="compositionally biased region" description="Basic residues" evidence="1">
    <location>
        <begin position="395"/>
        <end position="406"/>
    </location>
</feature>
<dbReference type="EMBL" id="JANAVB010027397">
    <property type="protein sequence ID" value="KAJ6818159.1"/>
    <property type="molecule type" value="Genomic_DNA"/>
</dbReference>